<gene>
    <name evidence="1" type="ORF">EDD29_5343</name>
</gene>
<sequence>MLGPQQLRNHRESPGIETARSAVERFGRADQFAQVAGEAE</sequence>
<organism evidence="1 2">
    <name type="scientific">Actinocorallia herbida</name>
    <dbReference type="NCBI Taxonomy" id="58109"/>
    <lineage>
        <taxon>Bacteria</taxon>
        <taxon>Bacillati</taxon>
        <taxon>Actinomycetota</taxon>
        <taxon>Actinomycetes</taxon>
        <taxon>Streptosporangiales</taxon>
        <taxon>Thermomonosporaceae</taxon>
        <taxon>Actinocorallia</taxon>
    </lineage>
</organism>
<dbReference type="EMBL" id="RJKE01000001">
    <property type="protein sequence ID" value="ROO87713.1"/>
    <property type="molecule type" value="Genomic_DNA"/>
</dbReference>
<protein>
    <submittedName>
        <fullName evidence="1">Uncharacterized protein</fullName>
    </submittedName>
</protein>
<name>A0A3N1D2F3_9ACTN</name>
<dbReference type="Proteomes" id="UP000272400">
    <property type="component" value="Unassembled WGS sequence"/>
</dbReference>
<reference evidence="1 2" key="1">
    <citation type="submission" date="2018-11" db="EMBL/GenBank/DDBJ databases">
        <title>Sequencing the genomes of 1000 actinobacteria strains.</title>
        <authorList>
            <person name="Klenk H.-P."/>
        </authorList>
    </citation>
    <scope>NUCLEOTIDE SEQUENCE [LARGE SCALE GENOMIC DNA]</scope>
    <source>
        <strain evidence="1 2">DSM 44254</strain>
    </source>
</reference>
<comment type="caution">
    <text evidence="1">The sequence shown here is derived from an EMBL/GenBank/DDBJ whole genome shotgun (WGS) entry which is preliminary data.</text>
</comment>
<accession>A0A3N1D2F3</accession>
<evidence type="ECO:0000313" key="1">
    <source>
        <dbReference type="EMBL" id="ROO87713.1"/>
    </source>
</evidence>
<keyword evidence="2" id="KW-1185">Reference proteome</keyword>
<proteinExistence type="predicted"/>
<evidence type="ECO:0000313" key="2">
    <source>
        <dbReference type="Proteomes" id="UP000272400"/>
    </source>
</evidence>
<dbReference type="AlphaFoldDB" id="A0A3N1D2F3"/>